<comment type="caution">
    <text evidence="6">The sequence shown here is derived from an EMBL/GenBank/DDBJ whole genome shotgun (WGS) entry which is preliminary data.</text>
</comment>
<keyword evidence="3" id="KW-0408">Iron</keyword>
<dbReference type="InterPro" id="IPR050572">
    <property type="entry name" value="Fe-S_Ferredoxin"/>
</dbReference>
<feature type="domain" description="4Fe-4S ferredoxin-type" evidence="5">
    <location>
        <begin position="47"/>
        <end position="75"/>
    </location>
</feature>
<dbReference type="InterPro" id="IPR017900">
    <property type="entry name" value="4Fe4S_Fe_S_CS"/>
</dbReference>
<keyword evidence="2" id="KW-0479">Metal-binding</keyword>
<name>A0A1S8CJ53_9GAMM</name>
<evidence type="ECO:0000256" key="4">
    <source>
        <dbReference type="ARBA" id="ARBA00023014"/>
    </source>
</evidence>
<dbReference type="PANTHER" id="PTHR43687">
    <property type="entry name" value="ADENYLYLSULFATE REDUCTASE, BETA SUBUNIT"/>
    <property type="match status" value="1"/>
</dbReference>
<dbReference type="Pfam" id="PF12838">
    <property type="entry name" value="Fer4_7"/>
    <property type="match status" value="1"/>
</dbReference>
<dbReference type="PANTHER" id="PTHR43687:SF1">
    <property type="entry name" value="FERREDOXIN III"/>
    <property type="match status" value="1"/>
</dbReference>
<dbReference type="EMBL" id="MOXD01000005">
    <property type="protein sequence ID" value="OMQ22971.1"/>
    <property type="molecule type" value="Genomic_DNA"/>
</dbReference>
<evidence type="ECO:0000313" key="7">
    <source>
        <dbReference type="Proteomes" id="UP000216021"/>
    </source>
</evidence>
<protein>
    <recommendedName>
        <fullName evidence="5">4Fe-4S ferredoxin-type domain-containing protein</fullName>
    </recommendedName>
</protein>
<dbReference type="InterPro" id="IPR017896">
    <property type="entry name" value="4Fe4S_Fe-S-bd"/>
</dbReference>
<keyword evidence="7" id="KW-1185">Reference proteome</keyword>
<dbReference type="GO" id="GO:0046872">
    <property type="term" value="F:metal ion binding"/>
    <property type="evidence" value="ECO:0007669"/>
    <property type="project" value="UniProtKB-KW"/>
</dbReference>
<dbReference type="PROSITE" id="PS00198">
    <property type="entry name" value="4FE4S_FER_1"/>
    <property type="match status" value="2"/>
</dbReference>
<dbReference type="AlphaFoldDB" id="A0A1S8CJ53"/>
<dbReference type="Pfam" id="PF13187">
    <property type="entry name" value="Fer4_9"/>
    <property type="match status" value="1"/>
</dbReference>
<accession>A0A1S8CJ53</accession>
<evidence type="ECO:0000256" key="3">
    <source>
        <dbReference type="ARBA" id="ARBA00023004"/>
    </source>
</evidence>
<dbReference type="SUPFAM" id="SSF54862">
    <property type="entry name" value="4Fe-4S ferredoxins"/>
    <property type="match status" value="1"/>
</dbReference>
<keyword evidence="1" id="KW-0004">4Fe-4S</keyword>
<sequence length="186" mass="20115">MKNDRQLTPQGTSRRRLLTGWMERRKCQPEQPSLAVPAVACPPQAVPEPLFGALCDGCAACVSRCPYGLLHIEQGKAVLSIDFTECDACQKCTAACPTGALREQMPCDTLLRPQISLSCLGRQDSCRMCMINCPQQALAFSVSASGDRQLQCNNERCNGCGLCKLSCFHGHIALSPLGEKSLPEQG</sequence>
<organism evidence="6 7">
    <name type="scientific">Serratia oryzae</name>
    <dbReference type="NCBI Taxonomy" id="2034155"/>
    <lineage>
        <taxon>Bacteria</taxon>
        <taxon>Pseudomonadati</taxon>
        <taxon>Pseudomonadota</taxon>
        <taxon>Gammaproteobacteria</taxon>
        <taxon>Enterobacterales</taxon>
        <taxon>Yersiniaceae</taxon>
        <taxon>Serratia</taxon>
    </lineage>
</organism>
<evidence type="ECO:0000259" key="5">
    <source>
        <dbReference type="PROSITE" id="PS51379"/>
    </source>
</evidence>
<dbReference type="GO" id="GO:0051539">
    <property type="term" value="F:4 iron, 4 sulfur cluster binding"/>
    <property type="evidence" value="ECO:0007669"/>
    <property type="project" value="UniProtKB-KW"/>
</dbReference>
<reference evidence="6 7" key="1">
    <citation type="submission" date="2016-11" db="EMBL/GenBank/DDBJ databases">
        <title>Rahnella oryzae sp. nov., isolated from rice root.</title>
        <authorList>
            <person name="Zhang X.-X."/>
            <person name="Zhang J."/>
        </authorList>
    </citation>
    <scope>NUCLEOTIDE SEQUENCE [LARGE SCALE GENOMIC DNA]</scope>
    <source>
        <strain evidence="6 7">J11-6</strain>
    </source>
</reference>
<keyword evidence="4" id="KW-0411">Iron-sulfur</keyword>
<evidence type="ECO:0000256" key="2">
    <source>
        <dbReference type="ARBA" id="ARBA00022723"/>
    </source>
</evidence>
<proteinExistence type="predicted"/>
<dbReference type="Gene3D" id="3.30.70.20">
    <property type="match status" value="2"/>
</dbReference>
<gene>
    <name evidence="6" type="ORF">BMI79_11095</name>
</gene>
<feature type="domain" description="4Fe-4S ferredoxin-type" evidence="5">
    <location>
        <begin position="148"/>
        <end position="177"/>
    </location>
</feature>
<feature type="domain" description="4Fe-4S ferredoxin-type" evidence="5">
    <location>
        <begin position="77"/>
        <end position="106"/>
    </location>
</feature>
<dbReference type="STRING" id="2034155.BMI79_11095"/>
<dbReference type="Proteomes" id="UP000216021">
    <property type="component" value="Unassembled WGS sequence"/>
</dbReference>
<evidence type="ECO:0000256" key="1">
    <source>
        <dbReference type="ARBA" id="ARBA00022485"/>
    </source>
</evidence>
<evidence type="ECO:0000313" key="6">
    <source>
        <dbReference type="EMBL" id="OMQ22971.1"/>
    </source>
</evidence>
<dbReference type="PROSITE" id="PS51379">
    <property type="entry name" value="4FE4S_FER_2"/>
    <property type="match status" value="3"/>
</dbReference>